<evidence type="ECO:0000259" key="3">
    <source>
        <dbReference type="Pfam" id="PF01408"/>
    </source>
</evidence>
<dbReference type="OrthoDB" id="6183734at2"/>
<dbReference type="RefSeq" id="WP_089836334.1">
    <property type="nucleotide sequence ID" value="NZ_FOZL01000001.1"/>
</dbReference>
<dbReference type="InterPro" id="IPR051317">
    <property type="entry name" value="Gfo/Idh/MocA_oxidoreduct"/>
</dbReference>
<evidence type="ECO:0000256" key="1">
    <source>
        <dbReference type="ARBA" id="ARBA00010928"/>
    </source>
</evidence>
<dbReference type="EMBL" id="FOZL01000001">
    <property type="protein sequence ID" value="SFS00838.1"/>
    <property type="molecule type" value="Genomic_DNA"/>
</dbReference>
<dbReference type="Gene3D" id="3.40.50.720">
    <property type="entry name" value="NAD(P)-binding Rossmann-like Domain"/>
    <property type="match status" value="1"/>
</dbReference>
<organism evidence="4 5">
    <name type="scientific">Granulicella pectinivorans</name>
    <dbReference type="NCBI Taxonomy" id="474950"/>
    <lineage>
        <taxon>Bacteria</taxon>
        <taxon>Pseudomonadati</taxon>
        <taxon>Acidobacteriota</taxon>
        <taxon>Terriglobia</taxon>
        <taxon>Terriglobales</taxon>
        <taxon>Acidobacteriaceae</taxon>
        <taxon>Granulicella</taxon>
    </lineage>
</organism>
<keyword evidence="5" id="KW-1185">Reference proteome</keyword>
<dbReference type="SUPFAM" id="SSF55347">
    <property type="entry name" value="Glyceraldehyde-3-phosphate dehydrogenase-like, C-terminal domain"/>
    <property type="match status" value="1"/>
</dbReference>
<dbReference type="GO" id="GO:0016491">
    <property type="term" value="F:oxidoreductase activity"/>
    <property type="evidence" value="ECO:0007669"/>
    <property type="project" value="UniProtKB-KW"/>
</dbReference>
<dbReference type="PANTHER" id="PTHR43708:SF5">
    <property type="entry name" value="CONSERVED EXPRESSED OXIDOREDUCTASE (EUROFUNG)-RELATED"/>
    <property type="match status" value="1"/>
</dbReference>
<evidence type="ECO:0000313" key="5">
    <source>
        <dbReference type="Proteomes" id="UP000199024"/>
    </source>
</evidence>
<dbReference type="AlphaFoldDB" id="A0A1I6LC51"/>
<accession>A0A1I6LC51</accession>
<dbReference type="Proteomes" id="UP000199024">
    <property type="component" value="Unassembled WGS sequence"/>
</dbReference>
<sequence length="363" mass="39549">MPTPEELRALVSAATAPRPRSPRPIVILGSGGIVRDAHLPAYRKAGLPVAALADRTAGVAAALAEKFNIHHAYESVEEAIAKAPHDAIFDIAVPAPQLLNVLPHLPEGSACLLQKPMGETLEEARAIRDLCRQRSLVAAVNFQLRYAPNNLGATALAQAGLLGDLHDMEIQVRTFMPWSLWTFLAKAPRLELLYHSIHYLDLVRAWFGNPIGVYAKTVRNPQTPSLAATKSTVILDYGDNKRVFVVANHGHDLAPDYQRSFVQLEGTGGGLRFDMGVNLDYPRGRPDTLAYAQRNGDGWHNLPVSGNWFPDAFMGSMGSLQAHVEDPTRPLPTSFESAYETMALVEACYLSSAKPGEPLPLLE</sequence>
<evidence type="ECO:0000313" key="4">
    <source>
        <dbReference type="EMBL" id="SFS00838.1"/>
    </source>
</evidence>
<dbReference type="Gene3D" id="3.30.360.10">
    <property type="entry name" value="Dihydrodipicolinate Reductase, domain 2"/>
    <property type="match status" value="1"/>
</dbReference>
<dbReference type="InterPro" id="IPR000683">
    <property type="entry name" value="Gfo/Idh/MocA-like_OxRdtase_N"/>
</dbReference>
<dbReference type="InterPro" id="IPR036291">
    <property type="entry name" value="NAD(P)-bd_dom_sf"/>
</dbReference>
<dbReference type="PANTHER" id="PTHR43708">
    <property type="entry name" value="CONSERVED EXPRESSED OXIDOREDUCTASE (EUROFUNG)"/>
    <property type="match status" value="1"/>
</dbReference>
<keyword evidence="2" id="KW-0560">Oxidoreductase</keyword>
<dbReference type="GO" id="GO:0000166">
    <property type="term" value="F:nucleotide binding"/>
    <property type="evidence" value="ECO:0007669"/>
    <property type="project" value="InterPro"/>
</dbReference>
<gene>
    <name evidence="4" type="ORF">SAMN05421771_0520</name>
</gene>
<feature type="domain" description="Gfo/Idh/MocA-like oxidoreductase N-terminal" evidence="3">
    <location>
        <begin position="25"/>
        <end position="142"/>
    </location>
</feature>
<comment type="similarity">
    <text evidence="1">Belongs to the Gfo/Idh/MocA family.</text>
</comment>
<dbReference type="Pfam" id="PF01408">
    <property type="entry name" value="GFO_IDH_MocA"/>
    <property type="match status" value="1"/>
</dbReference>
<name>A0A1I6LC51_9BACT</name>
<dbReference type="SUPFAM" id="SSF51735">
    <property type="entry name" value="NAD(P)-binding Rossmann-fold domains"/>
    <property type="match status" value="1"/>
</dbReference>
<dbReference type="STRING" id="474950.SAMN05421771_0520"/>
<evidence type="ECO:0000256" key="2">
    <source>
        <dbReference type="ARBA" id="ARBA00023002"/>
    </source>
</evidence>
<protein>
    <submittedName>
        <fullName evidence="4">Predicted dehydrogenase</fullName>
    </submittedName>
</protein>
<reference evidence="4 5" key="1">
    <citation type="submission" date="2016-10" db="EMBL/GenBank/DDBJ databases">
        <authorList>
            <person name="de Groot N.N."/>
        </authorList>
    </citation>
    <scope>NUCLEOTIDE SEQUENCE [LARGE SCALE GENOMIC DNA]</scope>
    <source>
        <strain evidence="4 5">DSM 21001</strain>
    </source>
</reference>
<proteinExistence type="inferred from homology"/>